<dbReference type="Proteomes" id="UP001321473">
    <property type="component" value="Unassembled WGS sequence"/>
</dbReference>
<name>A0AAQ4EFP6_AMBAM</name>
<proteinExistence type="predicted"/>
<protein>
    <submittedName>
        <fullName evidence="1">Uncharacterized protein</fullName>
    </submittedName>
</protein>
<evidence type="ECO:0000313" key="2">
    <source>
        <dbReference type="Proteomes" id="UP001321473"/>
    </source>
</evidence>
<comment type="caution">
    <text evidence="1">The sequence shown here is derived from an EMBL/GenBank/DDBJ whole genome shotgun (WGS) entry which is preliminary data.</text>
</comment>
<accession>A0AAQ4EFP6</accession>
<dbReference type="EMBL" id="JARKHS020016897">
    <property type="protein sequence ID" value="KAK8773448.1"/>
    <property type="molecule type" value="Genomic_DNA"/>
</dbReference>
<dbReference type="AlphaFoldDB" id="A0AAQ4EFP6"/>
<organism evidence="1 2">
    <name type="scientific">Amblyomma americanum</name>
    <name type="common">Lone star tick</name>
    <dbReference type="NCBI Taxonomy" id="6943"/>
    <lineage>
        <taxon>Eukaryota</taxon>
        <taxon>Metazoa</taxon>
        <taxon>Ecdysozoa</taxon>
        <taxon>Arthropoda</taxon>
        <taxon>Chelicerata</taxon>
        <taxon>Arachnida</taxon>
        <taxon>Acari</taxon>
        <taxon>Parasitiformes</taxon>
        <taxon>Ixodida</taxon>
        <taxon>Ixodoidea</taxon>
        <taxon>Ixodidae</taxon>
        <taxon>Amblyomminae</taxon>
        <taxon>Amblyomma</taxon>
    </lineage>
</organism>
<reference evidence="1 2" key="1">
    <citation type="journal article" date="2023" name="Arcadia Sci">
        <title>De novo assembly of a long-read Amblyomma americanum tick genome.</title>
        <authorList>
            <person name="Chou S."/>
            <person name="Poskanzer K.E."/>
            <person name="Rollins M."/>
            <person name="Thuy-Boun P.S."/>
        </authorList>
    </citation>
    <scope>NUCLEOTIDE SEQUENCE [LARGE SCALE GENOMIC DNA]</scope>
    <source>
        <strain evidence="1">F_SG_1</strain>
        <tissue evidence="1">Salivary glands</tissue>
    </source>
</reference>
<gene>
    <name evidence="1" type="ORF">V5799_012020</name>
</gene>
<sequence length="265" mass="29661">MERNFSGRGKRTQRHGGLPQCFSQIVQHAATPHVHLSVGVGWLPLDGLSQPLRHDYNVPLAITNGCRGALLLQAVHKFFLVFYGATEASWQTCGGRTVSRVCGKTKESSRSLGQRQVSKFFLVFSDSTETGWRKCSTCIIKGADGEADDSCSIMKHLLEQAYDFFSASDGLKRKGRERTTRTNTETFRETEDCRNVLDEFFQQDGEIFRIFHCDEDRCAECTKGFKGTVCCKVSEDMNCGAAKKRHHQVVAHAMMTAPTELHPSQ</sequence>
<evidence type="ECO:0000313" key="1">
    <source>
        <dbReference type="EMBL" id="KAK8773448.1"/>
    </source>
</evidence>
<keyword evidence="2" id="KW-1185">Reference proteome</keyword>